<dbReference type="EMBL" id="LR877161">
    <property type="protein sequence ID" value="CAD2220390.1"/>
    <property type="molecule type" value="Genomic_DNA"/>
</dbReference>
<evidence type="ECO:0000313" key="2">
    <source>
        <dbReference type="EMBL" id="CAD2220390.1"/>
    </source>
</evidence>
<name>A0A7G2CKI9_9TRYP</name>
<evidence type="ECO:0000313" key="3">
    <source>
        <dbReference type="Proteomes" id="UP000515908"/>
    </source>
</evidence>
<organism evidence="2 3">
    <name type="scientific">Angomonas deanei</name>
    <dbReference type="NCBI Taxonomy" id="59799"/>
    <lineage>
        <taxon>Eukaryota</taxon>
        <taxon>Discoba</taxon>
        <taxon>Euglenozoa</taxon>
        <taxon>Kinetoplastea</taxon>
        <taxon>Metakinetoplastina</taxon>
        <taxon>Trypanosomatida</taxon>
        <taxon>Trypanosomatidae</taxon>
        <taxon>Strigomonadinae</taxon>
        <taxon>Angomonas</taxon>
    </lineage>
</organism>
<dbReference type="Proteomes" id="UP000515908">
    <property type="component" value="Chromosome 17"/>
</dbReference>
<keyword evidence="3" id="KW-1185">Reference proteome</keyword>
<protein>
    <submittedName>
        <fullName evidence="2">Uncharacterized protein</fullName>
    </submittedName>
</protein>
<feature type="compositionally biased region" description="Pro residues" evidence="1">
    <location>
        <begin position="1"/>
        <end position="13"/>
    </location>
</feature>
<evidence type="ECO:0000256" key="1">
    <source>
        <dbReference type="SAM" id="MobiDB-lite"/>
    </source>
</evidence>
<gene>
    <name evidence="2" type="ORF">ADEAN_000790800</name>
</gene>
<feature type="region of interest" description="Disordered" evidence="1">
    <location>
        <begin position="1"/>
        <end position="22"/>
    </location>
</feature>
<sequence length="111" mass="12971">MPVLPPLYQPPRAPSSSRNPYYNKELHNFDQNNFNNNNNNIHGSDMSVKDWGSHRVHDTRYGHYNKPLNDLHIYEGYKLAEESEYSALNGNKGGEVPPQRFGKRMDVWRQI</sequence>
<dbReference type="VEuPathDB" id="TriTrypDB:ADEAN_000790800"/>
<dbReference type="AlphaFoldDB" id="A0A7G2CKI9"/>
<accession>A0A7G2CKI9</accession>
<reference evidence="2 3" key="1">
    <citation type="submission" date="2020-08" db="EMBL/GenBank/DDBJ databases">
        <authorList>
            <person name="Newling K."/>
            <person name="Davey J."/>
            <person name="Forrester S."/>
        </authorList>
    </citation>
    <scope>NUCLEOTIDE SEQUENCE [LARGE SCALE GENOMIC DNA]</scope>
    <source>
        <strain evidence="3">Crithidia deanei Carvalho (ATCC PRA-265)</strain>
    </source>
</reference>
<proteinExistence type="predicted"/>